<dbReference type="AlphaFoldDB" id="A0A6J4I1E1"/>
<protein>
    <submittedName>
        <fullName evidence="2">Uncharacterized protein</fullName>
    </submittedName>
</protein>
<accession>A0A6J4I1E1</accession>
<name>A0A6J4I1E1_9CHLR</name>
<feature type="region of interest" description="Disordered" evidence="1">
    <location>
        <begin position="23"/>
        <end position="74"/>
    </location>
</feature>
<dbReference type="EMBL" id="CADCTC010000091">
    <property type="protein sequence ID" value="CAA9238872.1"/>
    <property type="molecule type" value="Genomic_DNA"/>
</dbReference>
<feature type="non-terminal residue" evidence="2">
    <location>
        <position position="86"/>
    </location>
</feature>
<proteinExistence type="predicted"/>
<feature type="compositionally biased region" description="Basic residues" evidence="1">
    <location>
        <begin position="54"/>
        <end position="64"/>
    </location>
</feature>
<reference evidence="2" key="1">
    <citation type="submission" date="2020-02" db="EMBL/GenBank/DDBJ databases">
        <authorList>
            <person name="Meier V. D."/>
        </authorList>
    </citation>
    <scope>NUCLEOTIDE SEQUENCE</scope>
    <source>
        <strain evidence="2">AVDCRST_MAG77</strain>
    </source>
</reference>
<feature type="non-terminal residue" evidence="2">
    <location>
        <position position="1"/>
    </location>
</feature>
<gene>
    <name evidence="2" type="ORF">AVDCRST_MAG77-1415</name>
</gene>
<organism evidence="2">
    <name type="scientific">uncultured Chloroflexota bacterium</name>
    <dbReference type="NCBI Taxonomy" id="166587"/>
    <lineage>
        <taxon>Bacteria</taxon>
        <taxon>Bacillati</taxon>
        <taxon>Chloroflexota</taxon>
        <taxon>environmental samples</taxon>
    </lineage>
</organism>
<evidence type="ECO:0000256" key="1">
    <source>
        <dbReference type="SAM" id="MobiDB-lite"/>
    </source>
</evidence>
<feature type="compositionally biased region" description="Low complexity" evidence="1">
    <location>
        <begin position="65"/>
        <end position="74"/>
    </location>
</feature>
<evidence type="ECO:0000313" key="2">
    <source>
        <dbReference type="EMBL" id="CAA9238872.1"/>
    </source>
</evidence>
<sequence length="86" mass="8977">ARSGGGSVRAGVLRESRSRARFGVERARAAGDPHVGGARAGGDTSDADRERRHSLPRQAVRRGRAGSSRARGGRVLRALGAHPISL</sequence>